<reference evidence="4" key="1">
    <citation type="submission" date="2018-06" db="EMBL/GenBank/DDBJ databases">
        <authorList>
            <person name="Zhirakovskaya E."/>
        </authorList>
    </citation>
    <scope>NUCLEOTIDE SEQUENCE</scope>
</reference>
<protein>
    <submittedName>
        <fullName evidence="4">Diguanylate cyclase/phosphodiesterase (GGDEF &amp; EAL domains) with PAS/PAC sensor(S)</fullName>
    </submittedName>
</protein>
<dbReference type="InterPro" id="IPR035919">
    <property type="entry name" value="EAL_sf"/>
</dbReference>
<dbReference type="InterPro" id="IPR029787">
    <property type="entry name" value="Nucleotide_cyclase"/>
</dbReference>
<dbReference type="CDD" id="cd01949">
    <property type="entry name" value="GGDEF"/>
    <property type="match status" value="1"/>
</dbReference>
<dbReference type="InterPro" id="IPR000160">
    <property type="entry name" value="GGDEF_dom"/>
</dbReference>
<dbReference type="EMBL" id="UOEC01000112">
    <property type="protein sequence ID" value="VAV93802.1"/>
    <property type="molecule type" value="Genomic_DNA"/>
</dbReference>
<dbReference type="PROSITE" id="PS50887">
    <property type="entry name" value="GGDEF"/>
    <property type="match status" value="1"/>
</dbReference>
<dbReference type="Pfam" id="PF00563">
    <property type="entry name" value="EAL"/>
    <property type="match status" value="1"/>
</dbReference>
<dbReference type="AlphaFoldDB" id="A0A3B0RQ73"/>
<dbReference type="PROSITE" id="PS50883">
    <property type="entry name" value="EAL"/>
    <property type="match status" value="1"/>
</dbReference>
<dbReference type="SMART" id="SM00052">
    <property type="entry name" value="EAL"/>
    <property type="match status" value="1"/>
</dbReference>
<dbReference type="InterPro" id="IPR043128">
    <property type="entry name" value="Rev_trsase/Diguanyl_cyclase"/>
</dbReference>
<dbReference type="Gene3D" id="3.30.70.270">
    <property type="match status" value="1"/>
</dbReference>
<organism evidence="4">
    <name type="scientific">hydrothermal vent metagenome</name>
    <dbReference type="NCBI Taxonomy" id="652676"/>
    <lineage>
        <taxon>unclassified sequences</taxon>
        <taxon>metagenomes</taxon>
        <taxon>ecological metagenomes</taxon>
    </lineage>
</organism>
<sequence>MNFWHHPLVKNIGPVQFGGLFSTTLAAAVGTIINATIMAVALLGDIGWQEVLLWWTSIFASSAYAIARWQKNRGRQPKTTSKRAVRKLTAAAVVFALPWAYLIMAYLGQISQGAELILVAVVAGMTAAGSLHLSRIYPAAIAYLATLTLAGMISSILLGTPEYYLLAGLVLSYAIFLVKVINVSAQMSIDRTLAIQSLEQKIVEMDKTKADLEKFAMEDPLTCLPNRREFHARLTSAIDDAKLQGTAVSLLLCDLDHFKNINDISGHAAGDTILVKIADRLKDTIPDHDIVARIGGDEFAIIAKHHKSPKDTLDFANRLLDSINQPVSIDGRDVVPGMSIGISMFPYDALDIKSILAHADLALQRGKTAGRGNYNFFDQKMKSQLSTDEALESDLRIALVEEEFELFYQPKVCIRSGLLQGFEALLRWRRSDNSVVAPGEFFHVAEERGLMSYISDFVIEQALKDIRTWRDQGLDPGKMSINVHPTQLKDEHRMKRLVRDVERSGVNPSDIFLEITEGCIIGRGTENIPEMLEYLRNKGFRISLDDFGTGYASLSHLKELPVDELKFDRGFISDLMSNASTRAIVHAMVKLANSLGIATVAEGIETRQQHNVLMAIGCTTGQGFLYNKALEFEAATRLLVNAKNNAPTPVSVTSSPVSSKIFAQNTKSA</sequence>
<feature type="transmembrane region" description="Helical" evidence="1">
    <location>
        <begin position="20"/>
        <end position="42"/>
    </location>
</feature>
<gene>
    <name evidence="4" type="ORF">MNBD_ALPHA08-1272</name>
</gene>
<dbReference type="SUPFAM" id="SSF55073">
    <property type="entry name" value="Nucleotide cyclase"/>
    <property type="match status" value="1"/>
</dbReference>
<dbReference type="PANTHER" id="PTHR44757">
    <property type="entry name" value="DIGUANYLATE CYCLASE DGCP"/>
    <property type="match status" value="1"/>
</dbReference>
<dbReference type="InterPro" id="IPR052155">
    <property type="entry name" value="Biofilm_reg_signaling"/>
</dbReference>
<keyword evidence="1" id="KW-0472">Membrane</keyword>
<dbReference type="Gene3D" id="3.20.20.450">
    <property type="entry name" value="EAL domain"/>
    <property type="match status" value="1"/>
</dbReference>
<feature type="transmembrane region" description="Helical" evidence="1">
    <location>
        <begin position="48"/>
        <end position="67"/>
    </location>
</feature>
<feature type="transmembrane region" description="Helical" evidence="1">
    <location>
        <begin position="88"/>
        <end position="107"/>
    </location>
</feature>
<dbReference type="SUPFAM" id="SSF141868">
    <property type="entry name" value="EAL domain-like"/>
    <property type="match status" value="1"/>
</dbReference>
<name>A0A3B0RQ73_9ZZZZ</name>
<evidence type="ECO:0000259" key="3">
    <source>
        <dbReference type="PROSITE" id="PS50887"/>
    </source>
</evidence>
<evidence type="ECO:0000313" key="4">
    <source>
        <dbReference type="EMBL" id="VAV93802.1"/>
    </source>
</evidence>
<dbReference type="SMART" id="SM00267">
    <property type="entry name" value="GGDEF"/>
    <property type="match status" value="1"/>
</dbReference>
<dbReference type="Pfam" id="PF00990">
    <property type="entry name" value="GGDEF"/>
    <property type="match status" value="1"/>
</dbReference>
<evidence type="ECO:0000259" key="2">
    <source>
        <dbReference type="PROSITE" id="PS50883"/>
    </source>
</evidence>
<dbReference type="PANTHER" id="PTHR44757:SF2">
    <property type="entry name" value="BIOFILM ARCHITECTURE MAINTENANCE PROTEIN MBAA"/>
    <property type="match status" value="1"/>
</dbReference>
<keyword evidence="1" id="KW-1133">Transmembrane helix</keyword>
<dbReference type="CDD" id="cd01948">
    <property type="entry name" value="EAL"/>
    <property type="match status" value="1"/>
</dbReference>
<feature type="domain" description="EAL" evidence="2">
    <location>
        <begin position="388"/>
        <end position="643"/>
    </location>
</feature>
<accession>A0A3B0RQ73</accession>
<dbReference type="NCBIfam" id="TIGR00254">
    <property type="entry name" value="GGDEF"/>
    <property type="match status" value="1"/>
</dbReference>
<feature type="transmembrane region" description="Helical" evidence="1">
    <location>
        <begin position="163"/>
        <end position="181"/>
    </location>
</feature>
<evidence type="ECO:0000256" key="1">
    <source>
        <dbReference type="SAM" id="Phobius"/>
    </source>
</evidence>
<proteinExistence type="predicted"/>
<feature type="domain" description="GGDEF" evidence="3">
    <location>
        <begin position="246"/>
        <end position="379"/>
    </location>
</feature>
<dbReference type="InterPro" id="IPR001633">
    <property type="entry name" value="EAL_dom"/>
</dbReference>
<feature type="transmembrane region" description="Helical" evidence="1">
    <location>
        <begin position="140"/>
        <end position="157"/>
    </location>
</feature>
<keyword evidence="1" id="KW-0812">Transmembrane</keyword>